<dbReference type="OrthoDB" id="6905831at2759"/>
<feature type="region of interest" description="Disordered" evidence="1">
    <location>
        <begin position="45"/>
        <end position="68"/>
    </location>
</feature>
<keyword evidence="3" id="KW-1185">Reference proteome</keyword>
<protein>
    <submittedName>
        <fullName evidence="2">Jg23495 protein</fullName>
    </submittedName>
</protein>
<reference evidence="2" key="1">
    <citation type="submission" date="2022-03" db="EMBL/GenBank/DDBJ databases">
        <authorList>
            <person name="Lindestad O."/>
        </authorList>
    </citation>
    <scope>NUCLEOTIDE SEQUENCE</scope>
</reference>
<name>A0A8S4QPJ3_9NEOP</name>
<evidence type="ECO:0000313" key="2">
    <source>
        <dbReference type="EMBL" id="CAH2215965.1"/>
    </source>
</evidence>
<feature type="compositionally biased region" description="Basic and acidic residues" evidence="1">
    <location>
        <begin position="378"/>
        <end position="389"/>
    </location>
</feature>
<dbReference type="EMBL" id="CAKXAJ010013525">
    <property type="protein sequence ID" value="CAH2215965.1"/>
    <property type="molecule type" value="Genomic_DNA"/>
</dbReference>
<organism evidence="2 3">
    <name type="scientific">Pararge aegeria aegeria</name>
    <dbReference type="NCBI Taxonomy" id="348720"/>
    <lineage>
        <taxon>Eukaryota</taxon>
        <taxon>Metazoa</taxon>
        <taxon>Ecdysozoa</taxon>
        <taxon>Arthropoda</taxon>
        <taxon>Hexapoda</taxon>
        <taxon>Insecta</taxon>
        <taxon>Pterygota</taxon>
        <taxon>Neoptera</taxon>
        <taxon>Endopterygota</taxon>
        <taxon>Lepidoptera</taxon>
        <taxon>Glossata</taxon>
        <taxon>Ditrysia</taxon>
        <taxon>Papilionoidea</taxon>
        <taxon>Nymphalidae</taxon>
        <taxon>Satyrinae</taxon>
        <taxon>Satyrini</taxon>
        <taxon>Parargina</taxon>
        <taxon>Pararge</taxon>
    </lineage>
</organism>
<evidence type="ECO:0000313" key="3">
    <source>
        <dbReference type="Proteomes" id="UP000838756"/>
    </source>
</evidence>
<gene>
    <name evidence="2" type="primary">jg23495</name>
    <name evidence="2" type="ORF">PAEG_LOCUS4044</name>
</gene>
<feature type="compositionally biased region" description="Polar residues" evidence="1">
    <location>
        <begin position="182"/>
        <end position="195"/>
    </location>
</feature>
<feature type="compositionally biased region" description="Polar residues" evidence="1">
    <location>
        <begin position="143"/>
        <end position="156"/>
    </location>
</feature>
<proteinExistence type="predicted"/>
<accession>A0A8S4QPJ3</accession>
<feature type="region of interest" description="Disordered" evidence="1">
    <location>
        <begin position="357"/>
        <end position="456"/>
    </location>
</feature>
<feature type="compositionally biased region" description="Polar residues" evidence="1">
    <location>
        <begin position="394"/>
        <end position="420"/>
    </location>
</feature>
<comment type="caution">
    <text evidence="2">The sequence shown here is derived from an EMBL/GenBank/DDBJ whole genome shotgun (WGS) entry which is preliminary data.</text>
</comment>
<feature type="compositionally biased region" description="Polar residues" evidence="1">
    <location>
        <begin position="247"/>
        <end position="264"/>
    </location>
</feature>
<feature type="region of interest" description="Disordered" evidence="1">
    <location>
        <begin position="246"/>
        <end position="268"/>
    </location>
</feature>
<dbReference type="Proteomes" id="UP000838756">
    <property type="component" value="Unassembled WGS sequence"/>
</dbReference>
<dbReference type="AlphaFoldDB" id="A0A8S4QPJ3"/>
<sequence length="696" mass="79455">MRIYMTSRKRQCPKQARLHRHCLASLEIPAPDPCISPRPPVCRRRPPYQLIQKPPPKRQDHPTTSLVKPPACQYQPPCVRKHSRKEEFSTVHPCHSNNITCRRPPSICDICDDDEDIIIYSDTFRPCTEQDVDRDTADENCFSQSYGHDISSNNNLQDKDGYSDENINSTSQLFPFPYKNMPSRTSQSANTIPTYRNGEKNTIQRQNLLQKEYVKPNYLGHPYSRNNNQQDIEESNNYAENRCLQRYKSTPSRTNQNANASTSYRNDDENAIQMPNLLHTEYEKAEKACQSKFFVNRRDGKEGKGRITDPDIVSNIQTLKRIVKDLDQPLGSNLRNTNSILTSDGYRNENKIPAIVSRKPQSECFPQDLTTKATSGERFQDSDDSDSSRLWETIPSSRPGYSQQQKIEFNSQPENESYGQGQHELNAEPISSRRSDCNNFDIENESNFPPTADERSQNIFETIPTGNTCEKCCGPFDEMPSYLPKGYMVNENDEYQEHQTCIQPNKDTFGNQDRLDGNMNIENFNQNYDTAEQEIRRIVKGPRTASNNPSNVRNSRLRAPCNKSFARSRYKNNVNITEDNVLPDYGIGSQKQLETSRTQSQARFDDRSIRKGTFRYSGPKKGPKQVADCCQRGISRLDDKDAECEENAHCVQEVGSVAKCVTNKKTVCGCCYPPAFKQFSCTGNIVGTCNCNETNM</sequence>
<evidence type="ECO:0000256" key="1">
    <source>
        <dbReference type="SAM" id="MobiDB-lite"/>
    </source>
</evidence>
<feature type="region of interest" description="Disordered" evidence="1">
    <location>
        <begin position="143"/>
        <end position="195"/>
    </location>
</feature>